<name>A0A085N1P1_9BILA</name>
<dbReference type="EMBL" id="KL363248">
    <property type="protein sequence ID" value="KFD50812.1"/>
    <property type="molecule type" value="Genomic_DNA"/>
</dbReference>
<sequence>MMKHLVVQQPLLADCFDQLKDCLRQHLATAPGEPLHKLEQSGKFGDMKPSRLYGQLELLYPDDVDRPIVQEVFLKRLAFPLKTLCREHAVVTYIIRVFLPPNRSTHIASFGKTCFLTQHLNARAVSAVRHEK</sequence>
<evidence type="ECO:0000313" key="2">
    <source>
        <dbReference type="EMBL" id="KFD63387.1"/>
    </source>
</evidence>
<gene>
    <name evidence="1" type="ORF">M513_08353</name>
    <name evidence="2" type="ORF">M514_08353</name>
</gene>
<keyword evidence="3" id="KW-1185">Reference proteome</keyword>
<evidence type="ECO:0000313" key="3">
    <source>
        <dbReference type="Proteomes" id="UP000030764"/>
    </source>
</evidence>
<evidence type="ECO:0000313" key="1">
    <source>
        <dbReference type="EMBL" id="KFD50812.1"/>
    </source>
</evidence>
<protein>
    <submittedName>
        <fullName evidence="2">Uncharacterized protein</fullName>
    </submittedName>
</protein>
<accession>A0A085N1P1</accession>
<organism evidence="2">
    <name type="scientific">Trichuris suis</name>
    <name type="common">pig whipworm</name>
    <dbReference type="NCBI Taxonomy" id="68888"/>
    <lineage>
        <taxon>Eukaryota</taxon>
        <taxon>Metazoa</taxon>
        <taxon>Ecdysozoa</taxon>
        <taxon>Nematoda</taxon>
        <taxon>Enoplea</taxon>
        <taxon>Dorylaimia</taxon>
        <taxon>Trichinellida</taxon>
        <taxon>Trichuridae</taxon>
        <taxon>Trichuris</taxon>
    </lineage>
</organism>
<dbReference type="EMBL" id="KL367574">
    <property type="protein sequence ID" value="KFD63387.1"/>
    <property type="molecule type" value="Genomic_DNA"/>
</dbReference>
<dbReference type="Proteomes" id="UP000030764">
    <property type="component" value="Unassembled WGS sequence"/>
</dbReference>
<dbReference type="Proteomes" id="UP000030758">
    <property type="component" value="Unassembled WGS sequence"/>
</dbReference>
<proteinExistence type="predicted"/>
<dbReference type="AlphaFoldDB" id="A0A085N1P1"/>
<reference evidence="2 3" key="1">
    <citation type="journal article" date="2014" name="Nat. Genet.">
        <title>Genome and transcriptome of the porcine whipworm Trichuris suis.</title>
        <authorList>
            <person name="Jex A.R."/>
            <person name="Nejsum P."/>
            <person name="Schwarz E.M."/>
            <person name="Hu L."/>
            <person name="Young N.D."/>
            <person name="Hall R.S."/>
            <person name="Korhonen P.K."/>
            <person name="Liao S."/>
            <person name="Thamsborg S."/>
            <person name="Xia J."/>
            <person name="Xu P."/>
            <person name="Wang S."/>
            <person name="Scheerlinck J.P."/>
            <person name="Hofmann A."/>
            <person name="Sternberg P.W."/>
            <person name="Wang J."/>
            <person name="Gasser R.B."/>
        </authorList>
    </citation>
    <scope>NUCLEOTIDE SEQUENCE [LARGE SCALE GENOMIC DNA]</scope>
    <source>
        <strain evidence="2">DCEP-RM93F</strain>
        <strain evidence="1">DCEP-RM93M</strain>
    </source>
</reference>